<dbReference type="Proteomes" id="UP001567538">
    <property type="component" value="Unassembled WGS sequence"/>
</dbReference>
<proteinExistence type="predicted"/>
<sequence>MLGIDITLIRDKLVWEVSRHVVAEVEGQITKSTQSRHCNIINTYATDFDHKRNNRRMQIVNQDKKQRFEMKKMQ</sequence>
<name>A0ABD1FS30_SALDI</name>
<dbReference type="EMBL" id="JBEAFC010000012">
    <property type="protein sequence ID" value="KAL1534655.1"/>
    <property type="molecule type" value="Genomic_DNA"/>
</dbReference>
<accession>A0ABD1FS30</accession>
<evidence type="ECO:0000313" key="2">
    <source>
        <dbReference type="Proteomes" id="UP001567538"/>
    </source>
</evidence>
<keyword evidence="2" id="KW-1185">Reference proteome</keyword>
<comment type="caution">
    <text evidence="1">The sequence shown here is derived from an EMBL/GenBank/DDBJ whole genome shotgun (WGS) entry which is preliminary data.</text>
</comment>
<reference evidence="1 2" key="1">
    <citation type="submission" date="2024-06" db="EMBL/GenBank/DDBJ databases">
        <title>A chromosome level genome sequence of Diviner's sage (Salvia divinorum).</title>
        <authorList>
            <person name="Ford S.A."/>
            <person name="Ro D.-K."/>
            <person name="Ness R.W."/>
            <person name="Phillips M.A."/>
        </authorList>
    </citation>
    <scope>NUCLEOTIDE SEQUENCE [LARGE SCALE GENOMIC DNA]</scope>
    <source>
        <strain evidence="1">SAF-2024a</strain>
        <tissue evidence="1">Leaf</tissue>
    </source>
</reference>
<protein>
    <submittedName>
        <fullName evidence="1">Uncharacterized protein</fullName>
    </submittedName>
</protein>
<organism evidence="1 2">
    <name type="scientific">Salvia divinorum</name>
    <name type="common">Maria pastora</name>
    <name type="synonym">Diviner's sage</name>
    <dbReference type="NCBI Taxonomy" id="28513"/>
    <lineage>
        <taxon>Eukaryota</taxon>
        <taxon>Viridiplantae</taxon>
        <taxon>Streptophyta</taxon>
        <taxon>Embryophyta</taxon>
        <taxon>Tracheophyta</taxon>
        <taxon>Spermatophyta</taxon>
        <taxon>Magnoliopsida</taxon>
        <taxon>eudicotyledons</taxon>
        <taxon>Gunneridae</taxon>
        <taxon>Pentapetalae</taxon>
        <taxon>asterids</taxon>
        <taxon>lamiids</taxon>
        <taxon>Lamiales</taxon>
        <taxon>Lamiaceae</taxon>
        <taxon>Nepetoideae</taxon>
        <taxon>Mentheae</taxon>
        <taxon>Salviinae</taxon>
        <taxon>Salvia</taxon>
        <taxon>Salvia subgen. Calosphace</taxon>
    </lineage>
</organism>
<dbReference type="AlphaFoldDB" id="A0ABD1FS30"/>
<evidence type="ECO:0000313" key="1">
    <source>
        <dbReference type="EMBL" id="KAL1534655.1"/>
    </source>
</evidence>
<gene>
    <name evidence="1" type="ORF">AAHA92_30812</name>
</gene>